<evidence type="ECO:0000256" key="1">
    <source>
        <dbReference type="ARBA" id="ARBA00001947"/>
    </source>
</evidence>
<dbReference type="GO" id="GO:0046872">
    <property type="term" value="F:metal ion binding"/>
    <property type="evidence" value="ECO:0007669"/>
    <property type="project" value="UniProtKB-KW"/>
</dbReference>
<dbReference type="GO" id="GO:0006979">
    <property type="term" value="P:response to oxidative stress"/>
    <property type="evidence" value="ECO:0007669"/>
    <property type="project" value="UniProtKB-ARBA"/>
</dbReference>
<evidence type="ECO:0000256" key="2">
    <source>
        <dbReference type="ARBA" id="ARBA00007174"/>
    </source>
</evidence>
<dbReference type="NCBIfam" id="TIGR00357">
    <property type="entry name" value="peptide-methionine (R)-S-oxide reductase MsrB"/>
    <property type="match status" value="1"/>
</dbReference>
<dbReference type="EMBL" id="CAJNIZ010022224">
    <property type="protein sequence ID" value="CAE7460279.1"/>
    <property type="molecule type" value="Genomic_DNA"/>
</dbReference>
<dbReference type="OrthoDB" id="1706066at2759"/>
<dbReference type="PANTHER" id="PTHR24096">
    <property type="entry name" value="LONG-CHAIN-FATTY-ACID--COA LIGASE"/>
    <property type="match status" value="1"/>
</dbReference>
<dbReference type="InterPro" id="IPR002579">
    <property type="entry name" value="Met_Sox_Rdtase_MsrB_dom"/>
</dbReference>
<dbReference type="Gene3D" id="2.30.38.10">
    <property type="entry name" value="Luciferase, Domain 3"/>
    <property type="match status" value="1"/>
</dbReference>
<evidence type="ECO:0000256" key="4">
    <source>
        <dbReference type="ARBA" id="ARBA00022723"/>
    </source>
</evidence>
<dbReference type="Gene3D" id="3.30.300.30">
    <property type="match status" value="1"/>
</dbReference>
<dbReference type="PANTHER" id="PTHR24096:SF323">
    <property type="entry name" value="BLR3536 PROTEIN"/>
    <property type="match status" value="1"/>
</dbReference>
<dbReference type="PROSITE" id="PS00455">
    <property type="entry name" value="AMP_BINDING"/>
    <property type="match status" value="1"/>
</dbReference>
<dbReference type="GO" id="GO:0016405">
    <property type="term" value="F:CoA-ligase activity"/>
    <property type="evidence" value="ECO:0007669"/>
    <property type="project" value="TreeGrafter"/>
</dbReference>
<dbReference type="GO" id="GO:0033743">
    <property type="term" value="F:peptide-methionine (R)-S-oxide reductase activity"/>
    <property type="evidence" value="ECO:0007669"/>
    <property type="project" value="UniProtKB-EC"/>
</dbReference>
<protein>
    <recommendedName>
        <fullName evidence="8">Peptide methionine sulfoxide reductase B1, chloroplastic</fullName>
        <ecNumber evidence="3">1.8.4.12</ecNumber>
    </recommendedName>
</protein>
<comment type="similarity">
    <text evidence="2">Belongs to the MsrB Met sulfoxide reductase family.</text>
</comment>
<dbReference type="Pfam" id="PF00501">
    <property type="entry name" value="AMP-binding"/>
    <property type="match status" value="1"/>
</dbReference>
<dbReference type="FunFam" id="2.170.150.20:FF:000001">
    <property type="entry name" value="Peptide methionine sulfoxide reductase MsrB"/>
    <property type="match status" value="1"/>
</dbReference>
<keyword evidence="11" id="KW-1185">Reference proteome</keyword>
<dbReference type="Proteomes" id="UP000649617">
    <property type="component" value="Unassembled WGS sequence"/>
</dbReference>
<evidence type="ECO:0000256" key="5">
    <source>
        <dbReference type="ARBA" id="ARBA00022833"/>
    </source>
</evidence>
<dbReference type="Gene3D" id="2.170.150.20">
    <property type="entry name" value="Peptide methionine sulfoxide reductase"/>
    <property type="match status" value="1"/>
</dbReference>
<dbReference type="InterPro" id="IPR045851">
    <property type="entry name" value="AMP-bd_C_sf"/>
</dbReference>
<dbReference type="SUPFAM" id="SSF56801">
    <property type="entry name" value="Acetyl-CoA synthetase-like"/>
    <property type="match status" value="1"/>
</dbReference>
<dbReference type="Pfam" id="PF01641">
    <property type="entry name" value="SelR"/>
    <property type="match status" value="1"/>
</dbReference>
<dbReference type="AlphaFoldDB" id="A0A812S3D7"/>
<dbReference type="PROSITE" id="PS51790">
    <property type="entry name" value="MSRB"/>
    <property type="match status" value="1"/>
</dbReference>
<evidence type="ECO:0000313" key="10">
    <source>
        <dbReference type="EMBL" id="CAE7460279.1"/>
    </source>
</evidence>
<dbReference type="InterPro" id="IPR000873">
    <property type="entry name" value="AMP-dep_synth/lig_dom"/>
</dbReference>
<evidence type="ECO:0000256" key="3">
    <source>
        <dbReference type="ARBA" id="ARBA00012499"/>
    </source>
</evidence>
<keyword evidence="6" id="KW-0560">Oxidoreductase</keyword>
<evidence type="ECO:0000256" key="8">
    <source>
        <dbReference type="ARBA" id="ARBA00067474"/>
    </source>
</evidence>
<evidence type="ECO:0000259" key="9">
    <source>
        <dbReference type="PROSITE" id="PS51790"/>
    </source>
</evidence>
<dbReference type="InterPro" id="IPR020845">
    <property type="entry name" value="AMP-binding_CS"/>
</dbReference>
<dbReference type="Gene3D" id="3.40.50.980">
    <property type="match status" value="2"/>
</dbReference>
<gene>
    <name evidence="10" type="primary">fadD13</name>
    <name evidence="10" type="ORF">SPIL2461_LOCUS11483</name>
</gene>
<reference evidence="10" key="1">
    <citation type="submission" date="2021-02" db="EMBL/GenBank/DDBJ databases">
        <authorList>
            <person name="Dougan E. K."/>
            <person name="Rhodes N."/>
            <person name="Thang M."/>
            <person name="Chan C."/>
        </authorList>
    </citation>
    <scope>NUCLEOTIDE SEQUENCE</scope>
</reference>
<organism evidence="10 11">
    <name type="scientific">Symbiodinium pilosum</name>
    <name type="common">Dinoflagellate</name>
    <dbReference type="NCBI Taxonomy" id="2952"/>
    <lineage>
        <taxon>Eukaryota</taxon>
        <taxon>Sar</taxon>
        <taxon>Alveolata</taxon>
        <taxon>Dinophyceae</taxon>
        <taxon>Suessiales</taxon>
        <taxon>Symbiodiniaceae</taxon>
        <taxon>Symbiodinium</taxon>
    </lineage>
</organism>
<name>A0A812S3D7_SYMPI</name>
<dbReference type="Pfam" id="PF13193">
    <property type="entry name" value="AMP-binding_C"/>
    <property type="match status" value="1"/>
</dbReference>
<accession>A0A812S3D7</accession>
<comment type="catalytic activity">
    <reaction evidence="7">
        <text>L-methionyl-[protein] + [thioredoxin]-disulfide + H2O = L-methionyl-(R)-S-oxide-[protein] + [thioredoxin]-dithiol</text>
        <dbReference type="Rhea" id="RHEA:24164"/>
        <dbReference type="Rhea" id="RHEA-COMP:10698"/>
        <dbReference type="Rhea" id="RHEA-COMP:10700"/>
        <dbReference type="Rhea" id="RHEA-COMP:12313"/>
        <dbReference type="Rhea" id="RHEA-COMP:12314"/>
        <dbReference type="ChEBI" id="CHEBI:15377"/>
        <dbReference type="ChEBI" id="CHEBI:16044"/>
        <dbReference type="ChEBI" id="CHEBI:29950"/>
        <dbReference type="ChEBI" id="CHEBI:45764"/>
        <dbReference type="ChEBI" id="CHEBI:50058"/>
        <dbReference type="EC" id="1.8.4.12"/>
    </reaction>
</comment>
<comment type="caution">
    <text evidence="10">The sequence shown here is derived from an EMBL/GenBank/DDBJ whole genome shotgun (WGS) entry which is preliminary data.</text>
</comment>
<feature type="domain" description="MsrB" evidence="9">
    <location>
        <begin position="8"/>
        <end position="130"/>
    </location>
</feature>
<evidence type="ECO:0000256" key="7">
    <source>
        <dbReference type="ARBA" id="ARBA00048488"/>
    </source>
</evidence>
<keyword evidence="4" id="KW-0479">Metal-binding</keyword>
<dbReference type="InterPro" id="IPR025110">
    <property type="entry name" value="AMP-bd_C"/>
</dbReference>
<dbReference type="EC" id="1.8.4.12" evidence="3"/>
<evidence type="ECO:0000256" key="6">
    <source>
        <dbReference type="ARBA" id="ARBA00023002"/>
    </source>
</evidence>
<dbReference type="SUPFAM" id="SSF51316">
    <property type="entry name" value="Mss4-like"/>
    <property type="match status" value="1"/>
</dbReference>
<keyword evidence="5" id="KW-0862">Zinc</keyword>
<evidence type="ECO:0000313" key="11">
    <source>
        <dbReference type="Proteomes" id="UP000649617"/>
    </source>
</evidence>
<dbReference type="InterPro" id="IPR011057">
    <property type="entry name" value="Mss4-like_sf"/>
</dbReference>
<proteinExistence type="inferred from homology"/>
<comment type="cofactor">
    <cofactor evidence="1">
        <name>Zn(2+)</name>
        <dbReference type="ChEBI" id="CHEBI:29105"/>
    </cofactor>
</comment>
<sequence>MAKVVKTDDEWRQELSPEEFEITRRAGTERAFTGVYNDTKTPGLYNCRCCDTPLFDSATKYDSGSGWPSFYAPIDGDVVTTHEDVSMGMRRIEVNCATCDAHLGHVFPDGPEPTGTPDKTAYIIAETGEVVTYAELEAKANQAAHLFRSLGLQRGDHIALLLENHVSFYQICWAAQRAGLYYTAISWRLQPAEVEYIVSNCEAKVFITSAARKDVAQPLIEALPDLQARYMLDGTIAGFESFEEAIASQPTTPIADQSEGASMLYSSGTTGYPKGVKRPLPEEPYGTVEGLPVMTALYGATQDSIYLSPAPLYHAAPLGFTMTCLRNGIPVVVMQHFEAEYALECIETYKITHSQWVPTMFVRMLKLPEEVRLKYDVSSLQCAIHAAAPCPIPIKERMIEWWGPVIYEYYAGTEGNGFVQLNSEEWLAHKGSVGKPLNCEIHVCDDEGNDVPAGESGTIYFAGGGEFEYYKDKDKTADSRHTKGWSTLGDVGYLDEDGYLYLTDRKHFMIISGGVNIYPQEAENVLINHDKVIDVAVFGVPNPDFGEEVKAVVQLADMNEASAVLEIELMDYCRDHLSHVKCPRSIDFRPELPRHPTGKLYKRLLKDEYWAAAGK</sequence>